<dbReference type="SMART" id="SM00360">
    <property type="entry name" value="RRM"/>
    <property type="match status" value="1"/>
</dbReference>
<feature type="compositionally biased region" description="Basic and acidic residues" evidence="2">
    <location>
        <begin position="224"/>
        <end position="238"/>
    </location>
</feature>
<reference evidence="4" key="1">
    <citation type="submission" date="2023-10" db="EMBL/GenBank/DDBJ databases">
        <title>Genome assembly of Pristionchus species.</title>
        <authorList>
            <person name="Yoshida K."/>
            <person name="Sommer R.J."/>
        </authorList>
    </citation>
    <scope>NUCLEOTIDE SEQUENCE</scope>
    <source>
        <strain evidence="4">RS5133</strain>
    </source>
</reference>
<keyword evidence="1" id="KW-0694">RNA-binding</keyword>
<feature type="non-terminal residue" evidence="4">
    <location>
        <position position="1"/>
    </location>
</feature>
<accession>A0AAV5WHS1</accession>
<feature type="domain" description="RRM" evidence="3">
    <location>
        <begin position="143"/>
        <end position="219"/>
    </location>
</feature>
<dbReference type="Pfam" id="PF00076">
    <property type="entry name" value="RRM_1"/>
    <property type="match status" value="1"/>
</dbReference>
<keyword evidence="5" id="KW-1185">Reference proteome</keyword>
<dbReference type="GO" id="GO:0003723">
    <property type="term" value="F:RNA binding"/>
    <property type="evidence" value="ECO:0007669"/>
    <property type="project" value="UniProtKB-UniRule"/>
</dbReference>
<organism evidence="4 5">
    <name type="scientific">Pristionchus fissidentatus</name>
    <dbReference type="NCBI Taxonomy" id="1538716"/>
    <lineage>
        <taxon>Eukaryota</taxon>
        <taxon>Metazoa</taxon>
        <taxon>Ecdysozoa</taxon>
        <taxon>Nematoda</taxon>
        <taxon>Chromadorea</taxon>
        <taxon>Rhabditida</taxon>
        <taxon>Rhabditina</taxon>
        <taxon>Diplogasteromorpha</taxon>
        <taxon>Diplogasteroidea</taxon>
        <taxon>Neodiplogasteridae</taxon>
        <taxon>Pristionchus</taxon>
    </lineage>
</organism>
<evidence type="ECO:0000313" key="4">
    <source>
        <dbReference type="EMBL" id="GMT30060.1"/>
    </source>
</evidence>
<proteinExistence type="predicted"/>
<gene>
    <name evidence="4" type="ORF">PFISCL1PPCAC_21357</name>
</gene>
<evidence type="ECO:0000256" key="2">
    <source>
        <dbReference type="SAM" id="MobiDB-lite"/>
    </source>
</evidence>
<dbReference type="InterPro" id="IPR035979">
    <property type="entry name" value="RBD_domain_sf"/>
</dbReference>
<name>A0AAV5WHS1_9BILA</name>
<protein>
    <recommendedName>
        <fullName evidence="3">RRM domain-containing protein</fullName>
    </recommendedName>
</protein>
<sequence length="250" mass="27233">AVLGAVVDTNFGTSSHERIRELYSAISEVQEGFTNDLSSLAHIHFARAFAVVMEESVRQLQQVQQPIRSCSCNSIKDAVQPAPCDPPATAEHCSAASTPNEGMLIDYCPSDTVSIDTVSTATVSRTSTPAPGTSNLSSPAFPGAVVVNQIDPNANRHDLIKFLQKVGPLTDLAFPLYDGRPNAYACGRYKSKESAMRATCELHGARLKGRAVYVHHASYWIERESDRVSEEEQRRDVSETAPHQPHHSTT</sequence>
<comment type="caution">
    <text evidence="4">The sequence shown here is derived from an EMBL/GenBank/DDBJ whole genome shotgun (WGS) entry which is preliminary data.</text>
</comment>
<evidence type="ECO:0000259" key="3">
    <source>
        <dbReference type="PROSITE" id="PS50102"/>
    </source>
</evidence>
<feature type="non-terminal residue" evidence="4">
    <location>
        <position position="250"/>
    </location>
</feature>
<evidence type="ECO:0000313" key="5">
    <source>
        <dbReference type="Proteomes" id="UP001432322"/>
    </source>
</evidence>
<evidence type="ECO:0000256" key="1">
    <source>
        <dbReference type="PROSITE-ProRule" id="PRU00176"/>
    </source>
</evidence>
<dbReference type="InterPro" id="IPR012677">
    <property type="entry name" value="Nucleotide-bd_a/b_plait_sf"/>
</dbReference>
<dbReference type="Proteomes" id="UP001432322">
    <property type="component" value="Unassembled WGS sequence"/>
</dbReference>
<dbReference type="InterPro" id="IPR000504">
    <property type="entry name" value="RRM_dom"/>
</dbReference>
<feature type="region of interest" description="Disordered" evidence="2">
    <location>
        <begin position="224"/>
        <end position="250"/>
    </location>
</feature>
<dbReference type="AlphaFoldDB" id="A0AAV5WHS1"/>
<dbReference type="PROSITE" id="PS50102">
    <property type="entry name" value="RRM"/>
    <property type="match status" value="1"/>
</dbReference>
<dbReference type="EMBL" id="BTSY01000005">
    <property type="protein sequence ID" value="GMT30060.1"/>
    <property type="molecule type" value="Genomic_DNA"/>
</dbReference>
<dbReference type="SUPFAM" id="SSF54928">
    <property type="entry name" value="RNA-binding domain, RBD"/>
    <property type="match status" value="1"/>
</dbReference>
<dbReference type="Gene3D" id="3.30.70.330">
    <property type="match status" value="1"/>
</dbReference>